<keyword evidence="2 3" id="KW-0802">TPR repeat</keyword>
<evidence type="ECO:0000256" key="5">
    <source>
        <dbReference type="SAM" id="SignalP"/>
    </source>
</evidence>
<keyword evidence="1" id="KW-0677">Repeat</keyword>
<dbReference type="OrthoDB" id="250076at2"/>
<dbReference type="Pfam" id="PF13424">
    <property type="entry name" value="TPR_12"/>
    <property type="match status" value="1"/>
</dbReference>
<dbReference type="PANTHER" id="PTHR44858:SF1">
    <property type="entry name" value="UDP-N-ACETYLGLUCOSAMINE--PEPTIDE N-ACETYLGLUCOSAMINYLTRANSFERASE SPINDLY-RELATED"/>
    <property type="match status" value="1"/>
</dbReference>
<dbReference type="KEGG" id="llh:I41_03680"/>
<dbReference type="GO" id="GO:0009279">
    <property type="term" value="C:cell outer membrane"/>
    <property type="evidence" value="ECO:0007669"/>
    <property type="project" value="TreeGrafter"/>
</dbReference>
<dbReference type="Gene3D" id="1.25.40.10">
    <property type="entry name" value="Tetratricopeptide repeat domain"/>
    <property type="match status" value="3"/>
</dbReference>
<feature type="repeat" description="TPR" evidence="3">
    <location>
        <begin position="405"/>
        <end position="438"/>
    </location>
</feature>
<feature type="signal peptide" evidence="5">
    <location>
        <begin position="1"/>
        <end position="25"/>
    </location>
</feature>
<dbReference type="PROSITE" id="PS50293">
    <property type="entry name" value="TPR_REGION"/>
    <property type="match status" value="1"/>
</dbReference>
<feature type="repeat" description="TPR" evidence="3">
    <location>
        <begin position="235"/>
        <end position="268"/>
    </location>
</feature>
<feature type="region of interest" description="Disordered" evidence="4">
    <location>
        <begin position="539"/>
        <end position="578"/>
    </location>
</feature>
<evidence type="ECO:0000313" key="7">
    <source>
        <dbReference type="Proteomes" id="UP000317909"/>
    </source>
</evidence>
<evidence type="ECO:0000256" key="3">
    <source>
        <dbReference type="PROSITE-ProRule" id="PRU00339"/>
    </source>
</evidence>
<evidence type="ECO:0000256" key="1">
    <source>
        <dbReference type="ARBA" id="ARBA00022737"/>
    </source>
</evidence>
<dbReference type="Proteomes" id="UP000317909">
    <property type="component" value="Chromosome"/>
</dbReference>
<dbReference type="EMBL" id="CP036339">
    <property type="protein sequence ID" value="QDT71213.1"/>
    <property type="molecule type" value="Genomic_DNA"/>
</dbReference>
<feature type="repeat" description="TPR" evidence="3">
    <location>
        <begin position="269"/>
        <end position="302"/>
    </location>
</feature>
<gene>
    <name evidence="6" type="ORF">I41_03680</name>
</gene>
<dbReference type="SMART" id="SM00028">
    <property type="entry name" value="TPR"/>
    <property type="match status" value="8"/>
</dbReference>
<dbReference type="PROSITE" id="PS50005">
    <property type="entry name" value="TPR"/>
    <property type="match status" value="3"/>
</dbReference>
<dbReference type="InterPro" id="IPR019734">
    <property type="entry name" value="TPR_rpt"/>
</dbReference>
<dbReference type="GO" id="GO:0046813">
    <property type="term" value="P:receptor-mediated virion attachment to host cell"/>
    <property type="evidence" value="ECO:0007669"/>
    <property type="project" value="TreeGrafter"/>
</dbReference>
<dbReference type="RefSeq" id="WP_145430366.1">
    <property type="nucleotide sequence ID" value="NZ_CP036339.1"/>
</dbReference>
<keyword evidence="7" id="KW-1185">Reference proteome</keyword>
<dbReference type="InterPro" id="IPR050498">
    <property type="entry name" value="Ycf3"/>
</dbReference>
<name>A0A517TS66_9BACT</name>
<organism evidence="6 7">
    <name type="scientific">Lacipirellula limnantheis</name>
    <dbReference type="NCBI Taxonomy" id="2528024"/>
    <lineage>
        <taxon>Bacteria</taxon>
        <taxon>Pseudomonadati</taxon>
        <taxon>Planctomycetota</taxon>
        <taxon>Planctomycetia</taxon>
        <taxon>Pirellulales</taxon>
        <taxon>Lacipirellulaceae</taxon>
        <taxon>Lacipirellula</taxon>
    </lineage>
</organism>
<dbReference type="PANTHER" id="PTHR44858">
    <property type="entry name" value="TETRATRICOPEPTIDE REPEAT PROTEIN 6"/>
    <property type="match status" value="1"/>
</dbReference>
<dbReference type="AlphaFoldDB" id="A0A517TS66"/>
<dbReference type="InterPro" id="IPR011990">
    <property type="entry name" value="TPR-like_helical_dom_sf"/>
</dbReference>
<feature type="compositionally biased region" description="Basic and acidic residues" evidence="4">
    <location>
        <begin position="540"/>
        <end position="566"/>
    </location>
</feature>
<reference evidence="6 7" key="1">
    <citation type="submission" date="2019-02" db="EMBL/GenBank/DDBJ databases">
        <title>Deep-cultivation of Planctomycetes and their phenomic and genomic characterization uncovers novel biology.</title>
        <authorList>
            <person name="Wiegand S."/>
            <person name="Jogler M."/>
            <person name="Boedeker C."/>
            <person name="Pinto D."/>
            <person name="Vollmers J."/>
            <person name="Rivas-Marin E."/>
            <person name="Kohn T."/>
            <person name="Peeters S.H."/>
            <person name="Heuer A."/>
            <person name="Rast P."/>
            <person name="Oberbeckmann S."/>
            <person name="Bunk B."/>
            <person name="Jeske O."/>
            <person name="Meyerdierks A."/>
            <person name="Storesund J.E."/>
            <person name="Kallscheuer N."/>
            <person name="Luecker S."/>
            <person name="Lage O.M."/>
            <person name="Pohl T."/>
            <person name="Merkel B.J."/>
            <person name="Hornburger P."/>
            <person name="Mueller R.-W."/>
            <person name="Bruemmer F."/>
            <person name="Labrenz M."/>
            <person name="Spormann A.M."/>
            <person name="Op den Camp H."/>
            <person name="Overmann J."/>
            <person name="Amann R."/>
            <person name="Jetten M.S.M."/>
            <person name="Mascher T."/>
            <person name="Medema M.H."/>
            <person name="Devos D.P."/>
            <person name="Kaster A.-K."/>
            <person name="Ovreas L."/>
            <person name="Rohde M."/>
            <person name="Galperin M.Y."/>
            <person name="Jogler C."/>
        </authorList>
    </citation>
    <scope>NUCLEOTIDE SEQUENCE [LARGE SCALE GENOMIC DNA]</scope>
    <source>
        <strain evidence="6 7">I41</strain>
    </source>
</reference>
<protein>
    <submittedName>
        <fullName evidence="6">Tetratricopeptide repeat protein</fullName>
    </submittedName>
</protein>
<accession>A0A517TS66</accession>
<sequence length="578" mass="63732" precursor="true">MIRRPWLWAMSLVVCSSLAVRPAHAEGDGQADFDEALRVKVTAEDMRDLNKVVELLESAIEKGLDVENNDFAEEMLVEALMQRAAQLAAVIQAAPPGRLNDGDLQKVRGLAVTDLQRVVEYDNAPAQAKVLLAQLLTMPGGDPKEALELLNDVFDDEAVDALPPKMRAESLVMRGKLLAPTDPEKALADFNKAIELDADNPEHLLARADFYNGQKKYDEAVADIDAVITQHPDVAGSYLVKASLLREQAKFDEALAALDKAAELAPSAPGIYQQRGELYRMKGDYPQAIEQFTKVLNMQPNLVLPLIHRSEAYLNNKQYDLALADIESVIKANPELTVAHGLKAQTLASMERFPEAIEELKKLTDDEEAQPEFQLQLALYYQFANQPREAIAAYTELLEEDDDNFAALRGRADAYLSIGEHAKAVADFKKALEVEPTESGMLNNYAWVLATSPDDDVRDGKLAVELASKACEETEYQESHILSTLAAAYAESGDFDKATEWSRKAFETFEKQRAAAAAAGNEEKVNELAKELQAELASFEAKKPWRERQTMEEKKPAAAEEKKVESGETPADAAADAK</sequence>
<evidence type="ECO:0000256" key="2">
    <source>
        <dbReference type="ARBA" id="ARBA00022803"/>
    </source>
</evidence>
<dbReference type="SUPFAM" id="SSF48452">
    <property type="entry name" value="TPR-like"/>
    <property type="match status" value="1"/>
</dbReference>
<keyword evidence="5" id="KW-0732">Signal</keyword>
<dbReference type="Pfam" id="PF13432">
    <property type="entry name" value="TPR_16"/>
    <property type="match status" value="2"/>
</dbReference>
<feature type="chain" id="PRO_5022017813" evidence="5">
    <location>
        <begin position="26"/>
        <end position="578"/>
    </location>
</feature>
<proteinExistence type="predicted"/>
<evidence type="ECO:0000313" key="6">
    <source>
        <dbReference type="EMBL" id="QDT71213.1"/>
    </source>
</evidence>
<evidence type="ECO:0000256" key="4">
    <source>
        <dbReference type="SAM" id="MobiDB-lite"/>
    </source>
</evidence>
<dbReference type="SUPFAM" id="SSF81901">
    <property type="entry name" value="HCP-like"/>
    <property type="match status" value="1"/>
</dbReference>